<feature type="binding site" evidence="12">
    <location>
        <position position="17"/>
    </location>
    <ligand>
        <name>GTP</name>
        <dbReference type="ChEBI" id="CHEBI:37565"/>
    </ligand>
</feature>
<evidence type="ECO:0000313" key="16">
    <source>
        <dbReference type="Proteomes" id="UP000316313"/>
    </source>
</evidence>
<feature type="binding site" evidence="12">
    <location>
        <position position="30"/>
    </location>
    <ligand>
        <name>S-adenosyl-L-methionine</name>
        <dbReference type="ChEBI" id="CHEBI:59789"/>
    </ligand>
</feature>
<dbReference type="CDD" id="cd21117">
    <property type="entry name" value="Twitch_MoaA"/>
    <property type="match status" value="1"/>
</dbReference>
<dbReference type="InterPro" id="IPR007197">
    <property type="entry name" value="rSAM"/>
</dbReference>
<feature type="binding site" evidence="12">
    <location>
        <position position="126"/>
    </location>
    <ligand>
        <name>S-adenosyl-L-methionine</name>
        <dbReference type="ChEBI" id="CHEBI:59789"/>
    </ligand>
</feature>
<keyword evidence="4 12" id="KW-0479">Metal-binding</keyword>
<dbReference type="SFLD" id="SFLDG01383">
    <property type="entry name" value="cyclic_pyranopterin_phosphate"/>
    <property type="match status" value="1"/>
</dbReference>
<dbReference type="GO" id="GO:1904047">
    <property type="term" value="F:S-adenosyl-L-methionine binding"/>
    <property type="evidence" value="ECO:0007669"/>
    <property type="project" value="UniProtKB-UniRule"/>
</dbReference>
<dbReference type="InterPro" id="IPR050105">
    <property type="entry name" value="MoCo_biosynth_MoaA/MoaC"/>
</dbReference>
<dbReference type="SFLD" id="SFLDS00029">
    <property type="entry name" value="Radical_SAM"/>
    <property type="match status" value="1"/>
</dbReference>
<dbReference type="UniPathway" id="UPA00344"/>
<dbReference type="InterPro" id="IPR058240">
    <property type="entry name" value="rSAM_sf"/>
</dbReference>
<dbReference type="SFLD" id="SFLDG01067">
    <property type="entry name" value="SPASM/twitch_domain_containing"/>
    <property type="match status" value="1"/>
</dbReference>
<feature type="binding site" evidence="12">
    <location>
        <position position="165"/>
    </location>
    <ligand>
        <name>GTP</name>
        <dbReference type="ChEBI" id="CHEBI:37565"/>
    </ligand>
</feature>
<feature type="binding site" evidence="12">
    <location>
        <position position="24"/>
    </location>
    <ligand>
        <name>[4Fe-4S] cluster</name>
        <dbReference type="ChEBI" id="CHEBI:49883"/>
        <label>1</label>
        <note>4Fe-4S-S-AdoMet</note>
    </ligand>
</feature>
<dbReference type="InterPro" id="IPR013785">
    <property type="entry name" value="Aldolase_TIM"/>
</dbReference>
<dbReference type="Gene3D" id="3.20.20.70">
    <property type="entry name" value="Aldolase class I"/>
    <property type="match status" value="1"/>
</dbReference>
<evidence type="ECO:0000313" key="15">
    <source>
        <dbReference type="EMBL" id="QDH17337.1"/>
    </source>
</evidence>
<sequence length="340" mass="38337">MKGVVKDRLLRPLKDLRISVMDRCNFRCPYCMPEAKYHEHFRFLDASERLSFDEIEQIARVAVSLGVTKLRLTGGEPLLRPDLPELVKRLRGLEGVTDIALTTNGVLLDRYAESLKLSGLSRVTISLDSLDPAVFTRMSGDRSSLTPVLKAIEKAKEIGFPKGIKLNVVVQKGINDEGMEDLAGYFRHSGITVRFIEYMDVGTRNHWNLEEVLPSAVLLERLSRRWPLVAVEAGYRGEVAKRYRYADGAGEIGFISSVTAPFCGDCSRARLSSDGKIYTCLFASEGHDLKSLLRQGADDQVVRNHLIALWEKRRDRYSEERSSGEESKNQHRIEMNYIGG</sequence>
<keyword evidence="9 12" id="KW-0501">Molybdenum cofactor biosynthesis</keyword>
<dbReference type="Proteomes" id="UP000316313">
    <property type="component" value="Chromosome"/>
</dbReference>
<feature type="binding site" evidence="12">
    <location>
        <position position="31"/>
    </location>
    <ligand>
        <name>[4Fe-4S] cluster</name>
        <dbReference type="ChEBI" id="CHEBI:49883"/>
        <label>1</label>
        <note>4Fe-4S-S-AdoMet</note>
    </ligand>
</feature>
<evidence type="ECO:0000256" key="5">
    <source>
        <dbReference type="ARBA" id="ARBA00022741"/>
    </source>
</evidence>
<dbReference type="InterPro" id="IPR006638">
    <property type="entry name" value="Elp3/MiaA/NifB-like_rSAM"/>
</dbReference>
<dbReference type="GO" id="GO:0006777">
    <property type="term" value="P:Mo-molybdopterin cofactor biosynthetic process"/>
    <property type="evidence" value="ECO:0007669"/>
    <property type="project" value="UniProtKB-UniRule"/>
</dbReference>
<dbReference type="SMART" id="SM00729">
    <property type="entry name" value="Elp3"/>
    <property type="match status" value="1"/>
</dbReference>
<evidence type="ECO:0000256" key="9">
    <source>
        <dbReference type="ARBA" id="ARBA00023150"/>
    </source>
</evidence>
<comment type="similarity">
    <text evidence="12">Belongs to the radical SAM superfamily. MoaA family.</text>
</comment>
<feature type="binding site" evidence="12">
    <location>
        <position position="75"/>
    </location>
    <ligand>
        <name>S-adenosyl-L-methionine</name>
        <dbReference type="ChEBI" id="CHEBI:59789"/>
    </ligand>
</feature>
<proteinExistence type="inferred from homology"/>
<feature type="compositionally biased region" description="Basic and acidic residues" evidence="13">
    <location>
        <begin position="318"/>
        <end position="334"/>
    </location>
</feature>
<feature type="binding site" evidence="12">
    <location>
        <position position="102"/>
    </location>
    <ligand>
        <name>GTP</name>
        <dbReference type="ChEBI" id="CHEBI:37565"/>
    </ligand>
</feature>
<dbReference type="CDD" id="cd01335">
    <property type="entry name" value="Radical_SAM"/>
    <property type="match status" value="1"/>
</dbReference>
<dbReference type="InterPro" id="IPR040064">
    <property type="entry name" value="MoaA-like"/>
</dbReference>
<keyword evidence="6 12" id="KW-0408">Iron</keyword>
<dbReference type="OrthoDB" id="9763993at2"/>
<dbReference type="InterPro" id="IPR000385">
    <property type="entry name" value="MoaA_NifB_PqqE_Fe-S-bd_CS"/>
</dbReference>
<dbReference type="SFLD" id="SFLDG01386">
    <property type="entry name" value="main_SPASM_domain-containing"/>
    <property type="match status" value="1"/>
</dbReference>
<gene>
    <name evidence="12 15" type="primary">moaA</name>
    <name evidence="15" type="ORF">E3D00_07015</name>
</gene>
<dbReference type="KEGG" id="ssam:E3D00_07015"/>
<comment type="subunit">
    <text evidence="12">Monomer and homodimer.</text>
</comment>
<dbReference type="RefSeq" id="WP_141461188.1">
    <property type="nucleotide sequence ID" value="NZ_CP038141.1"/>
</dbReference>
<feature type="domain" description="Radical SAM core" evidence="14">
    <location>
        <begin position="8"/>
        <end position="236"/>
    </location>
</feature>
<dbReference type="PROSITE" id="PS51918">
    <property type="entry name" value="RADICAL_SAM"/>
    <property type="match status" value="1"/>
</dbReference>
<dbReference type="InterPro" id="IPR013483">
    <property type="entry name" value="MoaA"/>
</dbReference>
<evidence type="ECO:0000256" key="7">
    <source>
        <dbReference type="ARBA" id="ARBA00023014"/>
    </source>
</evidence>
<dbReference type="InterPro" id="IPR010505">
    <property type="entry name" value="MoaA_twitch"/>
</dbReference>
<dbReference type="SUPFAM" id="SSF102114">
    <property type="entry name" value="Radical SAM enzymes"/>
    <property type="match status" value="1"/>
</dbReference>
<dbReference type="GO" id="GO:0051539">
    <property type="term" value="F:4 iron, 4 sulfur cluster binding"/>
    <property type="evidence" value="ECO:0007669"/>
    <property type="project" value="UniProtKB-UniRule"/>
</dbReference>
<dbReference type="PANTHER" id="PTHR22960">
    <property type="entry name" value="MOLYBDOPTERIN COFACTOR SYNTHESIS PROTEIN A"/>
    <property type="match status" value="1"/>
</dbReference>
<evidence type="ECO:0000256" key="3">
    <source>
        <dbReference type="ARBA" id="ARBA00022691"/>
    </source>
</evidence>
<evidence type="ECO:0000256" key="4">
    <source>
        <dbReference type="ARBA" id="ARBA00022723"/>
    </source>
</evidence>
<protein>
    <recommendedName>
        <fullName evidence="1 12">GTP 3',8-cyclase</fullName>
        <ecNumber evidence="1 12">4.1.99.22</ecNumber>
    </recommendedName>
    <alternativeName>
        <fullName evidence="12">Molybdenum cofactor biosynthesis protein A</fullName>
    </alternativeName>
</protein>
<keyword evidence="7 12" id="KW-0411">Iron-sulfur</keyword>
<feature type="binding site" evidence="12">
    <location>
        <begin position="268"/>
        <end position="270"/>
    </location>
    <ligand>
        <name>GTP</name>
        <dbReference type="ChEBI" id="CHEBI:37565"/>
    </ligand>
</feature>
<evidence type="ECO:0000256" key="1">
    <source>
        <dbReference type="ARBA" id="ARBA00012167"/>
    </source>
</evidence>
<comment type="pathway">
    <text evidence="12">Cofactor biosynthesis; molybdopterin biosynthesis.</text>
</comment>
<feature type="region of interest" description="Disordered" evidence="13">
    <location>
        <begin position="318"/>
        <end position="340"/>
    </location>
</feature>
<feature type="binding site" evidence="12">
    <location>
        <position position="263"/>
    </location>
    <ligand>
        <name>[4Fe-4S] cluster</name>
        <dbReference type="ChEBI" id="CHEBI:49883"/>
        <label>2</label>
        <note>4Fe-4S-substrate</note>
    </ligand>
</feature>
<dbReference type="Pfam" id="PF04055">
    <property type="entry name" value="Radical_SAM"/>
    <property type="match status" value="1"/>
</dbReference>
<comment type="cofactor">
    <cofactor evidence="12">
        <name>[4Fe-4S] cluster</name>
        <dbReference type="ChEBI" id="CHEBI:49883"/>
    </cofactor>
    <text evidence="12">Binds 2 [4Fe-4S] clusters. Binds 1 [4Fe-4S] cluster coordinated with 3 cysteines and an exchangeable S-adenosyl-L-methionine and 1 [4Fe-4S] cluster coordinated with 3 cysteines and the GTP-derived substrate.</text>
</comment>
<dbReference type="PROSITE" id="PS01305">
    <property type="entry name" value="MOAA_NIFB_PQQE"/>
    <property type="match status" value="1"/>
</dbReference>
<feature type="binding site" evidence="12">
    <location>
        <position position="266"/>
    </location>
    <ligand>
        <name>[4Fe-4S] cluster</name>
        <dbReference type="ChEBI" id="CHEBI:49883"/>
        <label>2</label>
        <note>4Fe-4S-substrate</note>
    </ligand>
</feature>
<dbReference type="HAMAP" id="MF_01225_B">
    <property type="entry name" value="MoaA_B"/>
    <property type="match status" value="1"/>
</dbReference>
<feature type="binding site" evidence="12">
    <location>
        <position position="71"/>
    </location>
    <ligand>
        <name>GTP</name>
        <dbReference type="ChEBI" id="CHEBI:37565"/>
    </ligand>
</feature>
<feature type="binding site" evidence="12">
    <location>
        <position position="28"/>
    </location>
    <ligand>
        <name>[4Fe-4S] cluster</name>
        <dbReference type="ChEBI" id="CHEBI:49883"/>
        <label>1</label>
        <note>4Fe-4S-S-AdoMet</note>
    </ligand>
</feature>
<evidence type="ECO:0000256" key="11">
    <source>
        <dbReference type="ARBA" id="ARBA00048697"/>
    </source>
</evidence>
<feature type="binding site" evidence="12">
    <location>
        <position position="280"/>
    </location>
    <ligand>
        <name>[4Fe-4S] cluster</name>
        <dbReference type="ChEBI" id="CHEBI:49883"/>
        <label>2</label>
        <note>4Fe-4S-substrate</note>
    </ligand>
</feature>
<name>A0A4Y6ULX7_9PROT</name>
<evidence type="ECO:0000256" key="2">
    <source>
        <dbReference type="ARBA" id="ARBA00022485"/>
    </source>
</evidence>
<dbReference type="Pfam" id="PF06463">
    <property type="entry name" value="Mob_synth_C"/>
    <property type="match status" value="1"/>
</dbReference>
<evidence type="ECO:0000256" key="8">
    <source>
        <dbReference type="ARBA" id="ARBA00023134"/>
    </source>
</evidence>
<evidence type="ECO:0000259" key="14">
    <source>
        <dbReference type="PROSITE" id="PS51918"/>
    </source>
</evidence>
<accession>A0A4Y6ULX7</accession>
<dbReference type="EMBL" id="CP038141">
    <property type="protein sequence ID" value="QDH17337.1"/>
    <property type="molecule type" value="Genomic_DNA"/>
</dbReference>
<comment type="catalytic activity">
    <reaction evidence="11 12">
        <text>GTP + AH2 + S-adenosyl-L-methionine = (8S)-3',8-cyclo-7,8-dihydroguanosine 5'-triphosphate + 5'-deoxyadenosine + L-methionine + A + H(+)</text>
        <dbReference type="Rhea" id="RHEA:49576"/>
        <dbReference type="ChEBI" id="CHEBI:13193"/>
        <dbReference type="ChEBI" id="CHEBI:15378"/>
        <dbReference type="ChEBI" id="CHEBI:17319"/>
        <dbReference type="ChEBI" id="CHEBI:17499"/>
        <dbReference type="ChEBI" id="CHEBI:37565"/>
        <dbReference type="ChEBI" id="CHEBI:57844"/>
        <dbReference type="ChEBI" id="CHEBI:59789"/>
        <dbReference type="ChEBI" id="CHEBI:131766"/>
        <dbReference type="EC" id="4.1.99.22"/>
    </reaction>
</comment>
<dbReference type="GO" id="GO:0046872">
    <property type="term" value="F:metal ion binding"/>
    <property type="evidence" value="ECO:0007669"/>
    <property type="project" value="UniProtKB-KW"/>
</dbReference>
<organism evidence="15 16">
    <name type="scientific">Swingsia samuiensis</name>
    <dbReference type="NCBI Taxonomy" id="1293412"/>
    <lineage>
        <taxon>Bacteria</taxon>
        <taxon>Pseudomonadati</taxon>
        <taxon>Pseudomonadota</taxon>
        <taxon>Alphaproteobacteria</taxon>
        <taxon>Acetobacterales</taxon>
        <taxon>Acetobacteraceae</taxon>
        <taxon>Swingsia</taxon>
    </lineage>
</organism>
<dbReference type="GO" id="GO:0061799">
    <property type="term" value="F:cyclic pyranopterin monophosphate synthase activity"/>
    <property type="evidence" value="ECO:0007669"/>
    <property type="project" value="TreeGrafter"/>
</dbReference>
<keyword evidence="5 12" id="KW-0547">Nucleotide-binding</keyword>
<dbReference type="PANTHER" id="PTHR22960:SF0">
    <property type="entry name" value="MOLYBDENUM COFACTOR BIOSYNTHESIS PROTEIN 1"/>
    <property type="match status" value="1"/>
</dbReference>
<dbReference type="GO" id="GO:0061798">
    <property type="term" value="F:GTP 3',8'-cyclase activity"/>
    <property type="evidence" value="ECO:0007669"/>
    <property type="project" value="UniProtKB-UniRule"/>
</dbReference>
<evidence type="ECO:0000256" key="12">
    <source>
        <dbReference type="HAMAP-Rule" id="MF_01225"/>
    </source>
</evidence>
<dbReference type="NCBIfam" id="TIGR02666">
    <property type="entry name" value="moaA"/>
    <property type="match status" value="1"/>
</dbReference>
<dbReference type="GO" id="GO:0005525">
    <property type="term" value="F:GTP binding"/>
    <property type="evidence" value="ECO:0007669"/>
    <property type="project" value="UniProtKB-UniRule"/>
</dbReference>
<keyword evidence="2 12" id="KW-0004">4Fe-4S</keyword>
<dbReference type="EC" id="4.1.99.22" evidence="1 12"/>
<keyword evidence="16" id="KW-1185">Reference proteome</keyword>
<reference evidence="15 16" key="1">
    <citation type="submission" date="2019-03" db="EMBL/GenBank/DDBJ databases">
        <title>The complete genome sequence of Swingsia samuiensis NBRC107927(T).</title>
        <authorList>
            <person name="Chua K.-O."/>
            <person name="Chan K.-G."/>
            <person name="See-Too W.-S."/>
        </authorList>
    </citation>
    <scope>NUCLEOTIDE SEQUENCE [LARGE SCALE GENOMIC DNA]</scope>
    <source>
        <strain evidence="15 16">AH83</strain>
    </source>
</reference>
<comment type="function">
    <text evidence="12">Catalyzes the cyclization of GTP to (8S)-3',8-cyclo-7,8-dihydroguanosine 5'-triphosphate.</text>
</comment>
<dbReference type="AlphaFoldDB" id="A0A4Y6ULX7"/>
<evidence type="ECO:0000256" key="10">
    <source>
        <dbReference type="ARBA" id="ARBA00023239"/>
    </source>
</evidence>
<keyword evidence="10 12" id="KW-0456">Lyase</keyword>
<evidence type="ECO:0000256" key="13">
    <source>
        <dbReference type="SAM" id="MobiDB-lite"/>
    </source>
</evidence>
<feature type="binding site" evidence="12">
    <location>
        <position position="199"/>
    </location>
    <ligand>
        <name>S-adenosyl-L-methionine</name>
        <dbReference type="ChEBI" id="CHEBI:59789"/>
    </ligand>
</feature>
<evidence type="ECO:0000256" key="6">
    <source>
        <dbReference type="ARBA" id="ARBA00023004"/>
    </source>
</evidence>
<keyword evidence="3 12" id="KW-0949">S-adenosyl-L-methionine</keyword>
<keyword evidence="8 12" id="KW-0342">GTP-binding</keyword>